<accession>A0A183G3C8</accession>
<dbReference type="PANTHER" id="PTHR37443:SF3">
    <property type="entry name" value="SECRETED PROTEIN"/>
    <property type="match status" value="1"/>
</dbReference>
<dbReference type="WBParaSite" id="HPBE_0001590501-mRNA-1">
    <property type="protein sequence ID" value="HPBE_0001590501-mRNA-1"/>
    <property type="gene ID" value="HPBE_0001590501"/>
</dbReference>
<keyword evidence="1" id="KW-1185">Reference proteome</keyword>
<protein>
    <submittedName>
        <fullName evidence="2">Zf-3CxxC domain-containing protein</fullName>
    </submittedName>
</protein>
<dbReference type="PANTHER" id="PTHR37443">
    <property type="entry name" value="PROTEIN CBG09852-RELATED"/>
    <property type="match status" value="1"/>
</dbReference>
<dbReference type="AlphaFoldDB" id="A0A183G3C8"/>
<dbReference type="InterPro" id="IPR040271">
    <property type="entry name" value="T19C3.2-like"/>
</dbReference>
<proteinExistence type="predicted"/>
<evidence type="ECO:0000313" key="1">
    <source>
        <dbReference type="Proteomes" id="UP000050761"/>
    </source>
</evidence>
<dbReference type="Proteomes" id="UP000050761">
    <property type="component" value="Unassembled WGS sequence"/>
</dbReference>
<sequence length="156" mass="17487">LAIRNRLVSVGGQLAAVYSNASRSKDCSNWSSWGPCVWPDESSAEAVPYLQQITPVCRKHWFYMFVKRYNTALNNFYDYIKFVLRSGKPCGLCSYKQSCGYGGQKKCNASPFTWVIHASLAFVGTRDLCCYSATHLGVSRKSFQTLKTLLLSNELG</sequence>
<evidence type="ECO:0000313" key="2">
    <source>
        <dbReference type="WBParaSite" id="HPBE_0001590501-mRNA-1"/>
    </source>
</evidence>
<reference evidence="2" key="1">
    <citation type="submission" date="2019-09" db="UniProtKB">
        <authorList>
            <consortium name="WormBaseParasite"/>
        </authorList>
    </citation>
    <scope>IDENTIFICATION</scope>
</reference>
<name>A0A183G3C8_HELPZ</name>
<organism evidence="1 2">
    <name type="scientific">Heligmosomoides polygyrus</name>
    <name type="common">Parasitic roundworm</name>
    <dbReference type="NCBI Taxonomy" id="6339"/>
    <lineage>
        <taxon>Eukaryota</taxon>
        <taxon>Metazoa</taxon>
        <taxon>Ecdysozoa</taxon>
        <taxon>Nematoda</taxon>
        <taxon>Chromadorea</taxon>
        <taxon>Rhabditida</taxon>
        <taxon>Rhabditina</taxon>
        <taxon>Rhabditomorpha</taxon>
        <taxon>Strongyloidea</taxon>
        <taxon>Heligmosomidae</taxon>
        <taxon>Heligmosomoides</taxon>
    </lineage>
</organism>